<dbReference type="Pfam" id="PF00102">
    <property type="entry name" value="Y_phosphatase"/>
    <property type="match status" value="1"/>
</dbReference>
<gene>
    <name evidence="4" type="primary">PTP Y</name>
</gene>
<organism evidence="4">
    <name type="scientific">Bracoviriform marginiventris</name>
    <dbReference type="NCBI Taxonomy" id="574230"/>
    <lineage>
        <taxon>Viruses</taxon>
        <taxon>Viruses incertae sedis</taxon>
        <taxon>Polydnaviriformidae</taxon>
        <taxon>Bracoviriform</taxon>
    </lineage>
</organism>
<name>E4W7M6_9VIRU</name>
<dbReference type="PROSITE" id="PS50055">
    <property type="entry name" value="TYR_PHOSPHATASE_PTP"/>
    <property type="match status" value="1"/>
</dbReference>
<feature type="domain" description="Tyrosine-protein phosphatase" evidence="2">
    <location>
        <begin position="20"/>
        <end position="281"/>
    </location>
</feature>
<dbReference type="InterPro" id="IPR003595">
    <property type="entry name" value="Tyr_Pase_cat"/>
</dbReference>
<dbReference type="SUPFAM" id="SSF52799">
    <property type="entry name" value="(Phosphotyrosine protein) phosphatases II"/>
    <property type="match status" value="1"/>
</dbReference>
<dbReference type="InterPro" id="IPR050348">
    <property type="entry name" value="Protein-Tyr_Phosphatase"/>
</dbReference>
<proteinExistence type="inferred from homology"/>
<reference evidence="4" key="1">
    <citation type="journal article" date="2012" name="BMC Evol. Biol.">
        <title>Evolutionary mechanisms driving the evolution of a large polydnavirus gene family coding for protein tyrosine phosphatases.</title>
        <authorList>
            <person name="Serbielle C."/>
            <person name="Dupas S."/>
            <person name="Perdereau E."/>
            <person name="Hericourt F."/>
            <person name="Dupuy C."/>
            <person name="Huguet E."/>
            <person name="Drezen J.M."/>
        </authorList>
    </citation>
    <scope>NUCLEOTIDE SEQUENCE</scope>
</reference>
<sequence>LKCNELIKLFNKPNALKLFCDEHYKILNKKTQGTFDACTSEENFRKNRYPDAPCFDHSRVILRKGHCGDYINASHVDGFKHPNKFIVSQAPLGETLFDWWKMIWEQKCELVVMLCKLVENGRNQSYCYWSPVEGTSLEIGDLVVKTIEVSSVFRNFQITRIDVTHKEGVSLRLTHFFYEKWQEDYTFPDEKDFLHLVLMIRTHDRWLVNRNSDYGCRRNSNGPIVVHCNNGLERAMTFCAVDIALDSFVKTGKFNLYSIVRNLRKQRYNCLADVNQYVFCY</sequence>
<dbReference type="InterPro" id="IPR029021">
    <property type="entry name" value="Prot-tyrosine_phosphatase-like"/>
</dbReference>
<dbReference type="PRINTS" id="PR00700">
    <property type="entry name" value="PRTYPHPHTASE"/>
</dbReference>
<dbReference type="PROSITE" id="PS50056">
    <property type="entry name" value="TYR_PHOSPHATASE_2"/>
    <property type="match status" value="1"/>
</dbReference>
<feature type="non-terminal residue" evidence="4">
    <location>
        <position position="281"/>
    </location>
</feature>
<dbReference type="SMART" id="SM00194">
    <property type="entry name" value="PTPc"/>
    <property type="match status" value="1"/>
</dbReference>
<dbReference type="PANTHER" id="PTHR19134:SF449">
    <property type="entry name" value="TYROSINE-PROTEIN PHOSPHATASE 1"/>
    <property type="match status" value="1"/>
</dbReference>
<dbReference type="GO" id="GO:0004725">
    <property type="term" value="F:protein tyrosine phosphatase activity"/>
    <property type="evidence" value="ECO:0007669"/>
    <property type="project" value="InterPro"/>
</dbReference>
<dbReference type="EMBL" id="FM864252">
    <property type="protein sequence ID" value="CAS06607.1"/>
    <property type="molecule type" value="Genomic_DNA"/>
</dbReference>
<protein>
    <submittedName>
        <fullName evidence="4">Protein tyrosine phosphatase</fullName>
    </submittedName>
</protein>
<dbReference type="SMART" id="SM00404">
    <property type="entry name" value="PTPc_motif"/>
    <property type="match status" value="1"/>
</dbReference>
<dbReference type="InterPro" id="IPR000387">
    <property type="entry name" value="Tyr_Pase_dom"/>
</dbReference>
<feature type="domain" description="Tyrosine specific protein phosphatases" evidence="3">
    <location>
        <begin position="191"/>
        <end position="278"/>
    </location>
</feature>
<dbReference type="RefSeq" id="YP_009665799.1">
    <property type="nucleotide sequence ID" value="NC_043304.1"/>
</dbReference>
<feature type="non-terminal residue" evidence="4">
    <location>
        <position position="1"/>
    </location>
</feature>
<evidence type="ECO:0000259" key="2">
    <source>
        <dbReference type="PROSITE" id="PS50055"/>
    </source>
</evidence>
<evidence type="ECO:0000256" key="1">
    <source>
        <dbReference type="ARBA" id="ARBA00009580"/>
    </source>
</evidence>
<dbReference type="InterPro" id="IPR000242">
    <property type="entry name" value="PTP_cat"/>
</dbReference>
<dbReference type="GeneID" id="41332383"/>
<evidence type="ECO:0000259" key="3">
    <source>
        <dbReference type="PROSITE" id="PS50056"/>
    </source>
</evidence>
<accession>E4W7M6</accession>
<comment type="similarity">
    <text evidence="1">Belongs to the protein-tyrosine phosphatase family.</text>
</comment>
<evidence type="ECO:0000313" key="4">
    <source>
        <dbReference type="EMBL" id="CAS06607.1"/>
    </source>
</evidence>
<dbReference type="KEGG" id="vg:41332383"/>
<dbReference type="PANTHER" id="PTHR19134">
    <property type="entry name" value="RECEPTOR-TYPE TYROSINE-PROTEIN PHOSPHATASE"/>
    <property type="match status" value="1"/>
</dbReference>
<dbReference type="Gene3D" id="3.90.190.10">
    <property type="entry name" value="Protein tyrosine phosphatase superfamily"/>
    <property type="match status" value="1"/>
</dbReference>